<evidence type="ECO:0000256" key="6">
    <source>
        <dbReference type="ARBA" id="ARBA00022826"/>
    </source>
</evidence>
<dbReference type="EMBL" id="PYFT01000001">
    <property type="protein sequence ID" value="PSR56771.1"/>
    <property type="molecule type" value="Genomic_DNA"/>
</dbReference>
<evidence type="ECO:0000256" key="2">
    <source>
        <dbReference type="ARBA" id="ARBA00006920"/>
    </source>
</evidence>
<dbReference type="OrthoDB" id="7626281at2"/>
<accession>A0A2T2YMP6</accession>
<sequence length="214" mass="24684">MDTFSDKSKREFQLERMILFSDAVFAIAITLLVIEIKVPHLEVQSDQAVIQELLHLLPKILGFITSFFVIGIYWTVHHRIFGTVINYNAKLLWLNLLFLLSIALMPFSTALYSEFYMPHLIVPYLFYTVNISLIGVLNYTIVKHINNPKNQLKEEYEEPNLVKAAYARALMMPIIFIIGLIVGLLTFPALGRLCPVLIPVYLTLVNKWFRPARN</sequence>
<dbReference type="GO" id="GO:0015252">
    <property type="term" value="F:proton channel activity"/>
    <property type="evidence" value="ECO:0007669"/>
    <property type="project" value="InterPro"/>
</dbReference>
<keyword evidence="5 13" id="KW-0812">Transmembrane</keyword>
<keyword evidence="8 13" id="KW-1133">Transmembrane helix</keyword>
<dbReference type="GO" id="GO:0016020">
    <property type="term" value="C:membrane"/>
    <property type="evidence" value="ECO:0007669"/>
    <property type="project" value="UniProtKB-SubCell"/>
</dbReference>
<evidence type="ECO:0000313" key="14">
    <source>
        <dbReference type="EMBL" id="PSR56771.1"/>
    </source>
</evidence>
<keyword evidence="10 13" id="KW-0472">Membrane</keyword>
<keyword evidence="3" id="KW-0813">Transport</keyword>
<dbReference type="Proteomes" id="UP000240357">
    <property type="component" value="Unassembled WGS sequence"/>
</dbReference>
<dbReference type="PANTHER" id="PTHR31462:SF5">
    <property type="entry name" value="ENDOSOMAL_LYSOSOMAL PROTON CHANNEL TMEM175"/>
    <property type="match status" value="1"/>
</dbReference>
<evidence type="ECO:0000313" key="15">
    <source>
        <dbReference type="Proteomes" id="UP000240357"/>
    </source>
</evidence>
<feature type="transmembrane region" description="Helical" evidence="13">
    <location>
        <begin position="165"/>
        <end position="184"/>
    </location>
</feature>
<dbReference type="GO" id="GO:0005267">
    <property type="term" value="F:potassium channel activity"/>
    <property type="evidence" value="ECO:0007669"/>
    <property type="project" value="UniProtKB-KW"/>
</dbReference>
<comment type="catalytic activity">
    <reaction evidence="12">
        <text>K(+)(in) = K(+)(out)</text>
        <dbReference type="Rhea" id="RHEA:29463"/>
        <dbReference type="ChEBI" id="CHEBI:29103"/>
    </reaction>
</comment>
<comment type="similarity">
    <text evidence="2">Belongs to the TMEM175 family.</text>
</comment>
<evidence type="ECO:0000256" key="13">
    <source>
        <dbReference type="SAM" id="Phobius"/>
    </source>
</evidence>
<keyword evidence="7" id="KW-0630">Potassium</keyword>
<reference evidence="14 15" key="1">
    <citation type="submission" date="2018-03" db="EMBL/GenBank/DDBJ databases">
        <title>Adhaeribacter sp. HMF7605 Genome sequencing and assembly.</title>
        <authorList>
            <person name="Kang H."/>
            <person name="Kang J."/>
            <person name="Cha I."/>
            <person name="Kim H."/>
            <person name="Joh K."/>
        </authorList>
    </citation>
    <scope>NUCLEOTIDE SEQUENCE [LARGE SCALE GENOMIC DNA]</scope>
    <source>
        <strain evidence="14 15">HMF7605</strain>
    </source>
</reference>
<evidence type="ECO:0000256" key="5">
    <source>
        <dbReference type="ARBA" id="ARBA00022692"/>
    </source>
</evidence>
<dbReference type="RefSeq" id="WP_106932947.1">
    <property type="nucleotide sequence ID" value="NZ_PYFT01000001.1"/>
</dbReference>
<keyword evidence="11" id="KW-0407">Ion channel</keyword>
<feature type="transmembrane region" description="Helical" evidence="13">
    <location>
        <begin position="56"/>
        <end position="76"/>
    </location>
</feature>
<keyword evidence="4" id="KW-0633">Potassium transport</keyword>
<evidence type="ECO:0000256" key="10">
    <source>
        <dbReference type="ARBA" id="ARBA00023136"/>
    </source>
</evidence>
<evidence type="ECO:0000256" key="3">
    <source>
        <dbReference type="ARBA" id="ARBA00022448"/>
    </source>
</evidence>
<keyword evidence="15" id="KW-1185">Reference proteome</keyword>
<dbReference type="Pfam" id="PF06736">
    <property type="entry name" value="TMEM175"/>
    <property type="match status" value="1"/>
</dbReference>
<proteinExistence type="inferred from homology"/>
<evidence type="ECO:0000256" key="4">
    <source>
        <dbReference type="ARBA" id="ARBA00022538"/>
    </source>
</evidence>
<gene>
    <name evidence="14" type="ORF">AHMF7605_26380</name>
</gene>
<dbReference type="InterPro" id="IPR010617">
    <property type="entry name" value="TMEM175-like"/>
</dbReference>
<name>A0A2T2YMP6_9BACT</name>
<keyword evidence="9" id="KW-0406">Ion transport</keyword>
<evidence type="ECO:0000256" key="11">
    <source>
        <dbReference type="ARBA" id="ARBA00023303"/>
    </source>
</evidence>
<evidence type="ECO:0000256" key="1">
    <source>
        <dbReference type="ARBA" id="ARBA00004141"/>
    </source>
</evidence>
<feature type="transmembrane region" description="Helical" evidence="13">
    <location>
        <begin position="92"/>
        <end position="112"/>
    </location>
</feature>
<organism evidence="14 15">
    <name type="scientific">Adhaeribacter arboris</name>
    <dbReference type="NCBI Taxonomy" id="2072846"/>
    <lineage>
        <taxon>Bacteria</taxon>
        <taxon>Pseudomonadati</taxon>
        <taxon>Bacteroidota</taxon>
        <taxon>Cytophagia</taxon>
        <taxon>Cytophagales</taxon>
        <taxon>Hymenobacteraceae</taxon>
        <taxon>Adhaeribacter</taxon>
    </lineage>
</organism>
<evidence type="ECO:0000256" key="7">
    <source>
        <dbReference type="ARBA" id="ARBA00022958"/>
    </source>
</evidence>
<feature type="transmembrane region" description="Helical" evidence="13">
    <location>
        <begin position="124"/>
        <end position="145"/>
    </location>
</feature>
<comment type="caution">
    <text evidence="14">The sequence shown here is derived from an EMBL/GenBank/DDBJ whole genome shotgun (WGS) entry which is preliminary data.</text>
</comment>
<keyword evidence="6" id="KW-0631">Potassium channel</keyword>
<dbReference type="PANTHER" id="PTHR31462">
    <property type="entry name" value="ENDOSOMAL/LYSOSOMAL POTASSIUM CHANNEL TMEM175"/>
    <property type="match status" value="1"/>
</dbReference>
<evidence type="ECO:0000256" key="12">
    <source>
        <dbReference type="ARBA" id="ARBA00034430"/>
    </source>
</evidence>
<dbReference type="AlphaFoldDB" id="A0A2T2YMP6"/>
<evidence type="ECO:0000256" key="9">
    <source>
        <dbReference type="ARBA" id="ARBA00023065"/>
    </source>
</evidence>
<protein>
    <submittedName>
        <fullName evidence="14">DUF1211 domain-containing protein</fullName>
    </submittedName>
</protein>
<comment type="subcellular location">
    <subcellularLocation>
        <location evidence="1">Membrane</location>
        <topology evidence="1">Multi-pass membrane protein</topology>
    </subcellularLocation>
</comment>
<evidence type="ECO:0000256" key="8">
    <source>
        <dbReference type="ARBA" id="ARBA00022989"/>
    </source>
</evidence>
<feature type="transmembrane region" description="Helical" evidence="13">
    <location>
        <begin position="17"/>
        <end position="36"/>
    </location>
</feature>